<evidence type="ECO:0000313" key="10">
    <source>
        <dbReference type="Proteomes" id="UP000824202"/>
    </source>
</evidence>
<evidence type="ECO:0000256" key="1">
    <source>
        <dbReference type="ARBA" id="ARBA00004442"/>
    </source>
</evidence>
<keyword evidence="5" id="KW-0812">Transmembrane</keyword>
<gene>
    <name evidence="9" type="ORF">H9863_05890</name>
</gene>
<evidence type="ECO:0000256" key="5">
    <source>
        <dbReference type="ARBA" id="ARBA00022692"/>
    </source>
</evidence>
<sequence length="433" mass="49006">MKTFYKMKWNRYIGNLCACMVLIMPAMAQKTYTLDECLEQALRNNVRIKNATNDLRMAQYEQHGTFSKYFPSVSATAGGLIASKGLLEMELQPGMLVSMVDDGVVGGISASLPLFAGRQIVHANRLAKNAVEISKIKMSQSKDEVVLTTEKYFWQVAVLKEKLKTIGKVEKQLESVRKDVEVAVRAGIVNNNDLLQIQLRQNEMESTRLSVENTLWFARNILAQYIGLGTQAIEITMDTDTLLPPEDVYIKPEIALPANYNYQLLEENVEIMRTQQKMAVGKNLPVIAIGGNYSYENLFDRDHHVGVGFATISIPISDWWGGSQSIKKQKLNACNAENTLADQSEVLLIGIAHFWNSLQEAYRQIHIAINSIEQATENLRLQTDYYRTGLCTLSDLLDAQTLYQQSHDKYMEAYAQYALKKREYLQATGQEKY</sequence>
<dbReference type="Proteomes" id="UP000824202">
    <property type="component" value="Unassembled WGS sequence"/>
</dbReference>
<keyword evidence="4" id="KW-1134">Transmembrane beta strand</keyword>
<organism evidence="9 10">
    <name type="scientific">Candidatus Odoribacter faecigallinarum</name>
    <dbReference type="NCBI Taxonomy" id="2838706"/>
    <lineage>
        <taxon>Bacteria</taxon>
        <taxon>Pseudomonadati</taxon>
        <taxon>Bacteroidota</taxon>
        <taxon>Bacteroidia</taxon>
        <taxon>Bacteroidales</taxon>
        <taxon>Odoribacteraceae</taxon>
        <taxon>Odoribacter</taxon>
    </lineage>
</organism>
<comment type="caution">
    <text evidence="9">The sequence shown here is derived from an EMBL/GenBank/DDBJ whole genome shotgun (WGS) entry which is preliminary data.</text>
</comment>
<name>A0A9D1V034_9BACT</name>
<dbReference type="GO" id="GO:0015288">
    <property type="term" value="F:porin activity"/>
    <property type="evidence" value="ECO:0007669"/>
    <property type="project" value="TreeGrafter"/>
</dbReference>
<dbReference type="PANTHER" id="PTHR30026:SF20">
    <property type="entry name" value="OUTER MEMBRANE PROTEIN TOLC"/>
    <property type="match status" value="1"/>
</dbReference>
<dbReference type="EMBL" id="DXFT01000112">
    <property type="protein sequence ID" value="HIX03630.1"/>
    <property type="molecule type" value="Genomic_DNA"/>
</dbReference>
<evidence type="ECO:0000256" key="4">
    <source>
        <dbReference type="ARBA" id="ARBA00022452"/>
    </source>
</evidence>
<evidence type="ECO:0000256" key="3">
    <source>
        <dbReference type="ARBA" id="ARBA00022448"/>
    </source>
</evidence>
<evidence type="ECO:0000256" key="7">
    <source>
        <dbReference type="ARBA" id="ARBA00023237"/>
    </source>
</evidence>
<evidence type="ECO:0000256" key="6">
    <source>
        <dbReference type="ARBA" id="ARBA00023136"/>
    </source>
</evidence>
<dbReference type="PANTHER" id="PTHR30026">
    <property type="entry name" value="OUTER MEMBRANE PROTEIN TOLC"/>
    <property type="match status" value="1"/>
</dbReference>
<keyword evidence="6" id="KW-0472">Membrane</keyword>
<protein>
    <submittedName>
        <fullName evidence="9">TolC family protein</fullName>
    </submittedName>
</protein>
<evidence type="ECO:0000256" key="2">
    <source>
        <dbReference type="ARBA" id="ARBA00007613"/>
    </source>
</evidence>
<dbReference type="GO" id="GO:0015562">
    <property type="term" value="F:efflux transmembrane transporter activity"/>
    <property type="evidence" value="ECO:0007669"/>
    <property type="project" value="InterPro"/>
</dbReference>
<feature type="chain" id="PRO_5038517128" evidence="8">
    <location>
        <begin position="29"/>
        <end position="433"/>
    </location>
</feature>
<dbReference type="GO" id="GO:1990281">
    <property type="term" value="C:efflux pump complex"/>
    <property type="evidence" value="ECO:0007669"/>
    <property type="project" value="TreeGrafter"/>
</dbReference>
<comment type="similarity">
    <text evidence="2">Belongs to the outer membrane factor (OMF) (TC 1.B.17) family.</text>
</comment>
<keyword evidence="7" id="KW-0998">Cell outer membrane</keyword>
<dbReference type="InterPro" id="IPR003423">
    <property type="entry name" value="OMP_efflux"/>
</dbReference>
<evidence type="ECO:0000313" key="9">
    <source>
        <dbReference type="EMBL" id="HIX03630.1"/>
    </source>
</evidence>
<accession>A0A9D1V034</accession>
<dbReference type="InterPro" id="IPR051906">
    <property type="entry name" value="TolC-like"/>
</dbReference>
<keyword evidence="3" id="KW-0813">Transport</keyword>
<dbReference type="Gene3D" id="1.20.1600.10">
    <property type="entry name" value="Outer membrane efflux proteins (OEP)"/>
    <property type="match status" value="1"/>
</dbReference>
<keyword evidence="8" id="KW-0732">Signal</keyword>
<feature type="signal peptide" evidence="8">
    <location>
        <begin position="1"/>
        <end position="28"/>
    </location>
</feature>
<comment type="subcellular location">
    <subcellularLocation>
        <location evidence="1">Cell outer membrane</location>
    </subcellularLocation>
</comment>
<dbReference type="GO" id="GO:0009279">
    <property type="term" value="C:cell outer membrane"/>
    <property type="evidence" value="ECO:0007669"/>
    <property type="project" value="UniProtKB-SubCell"/>
</dbReference>
<proteinExistence type="inferred from homology"/>
<dbReference type="SUPFAM" id="SSF56954">
    <property type="entry name" value="Outer membrane efflux proteins (OEP)"/>
    <property type="match status" value="1"/>
</dbReference>
<dbReference type="Pfam" id="PF02321">
    <property type="entry name" value="OEP"/>
    <property type="match status" value="2"/>
</dbReference>
<dbReference type="AlphaFoldDB" id="A0A9D1V034"/>
<evidence type="ECO:0000256" key="8">
    <source>
        <dbReference type="SAM" id="SignalP"/>
    </source>
</evidence>
<reference evidence="9" key="1">
    <citation type="journal article" date="2021" name="PeerJ">
        <title>Extensive microbial diversity within the chicken gut microbiome revealed by metagenomics and culture.</title>
        <authorList>
            <person name="Gilroy R."/>
            <person name="Ravi A."/>
            <person name="Getino M."/>
            <person name="Pursley I."/>
            <person name="Horton D.L."/>
            <person name="Alikhan N.F."/>
            <person name="Baker D."/>
            <person name="Gharbi K."/>
            <person name="Hall N."/>
            <person name="Watson M."/>
            <person name="Adriaenssens E.M."/>
            <person name="Foster-Nyarko E."/>
            <person name="Jarju S."/>
            <person name="Secka A."/>
            <person name="Antonio M."/>
            <person name="Oren A."/>
            <person name="Chaudhuri R.R."/>
            <person name="La Ragione R."/>
            <person name="Hildebrand F."/>
            <person name="Pallen M.J."/>
        </authorList>
    </citation>
    <scope>NUCLEOTIDE SEQUENCE</scope>
    <source>
        <strain evidence="9">23274</strain>
    </source>
</reference>
<reference evidence="9" key="2">
    <citation type="submission" date="2021-04" db="EMBL/GenBank/DDBJ databases">
        <authorList>
            <person name="Gilroy R."/>
        </authorList>
    </citation>
    <scope>NUCLEOTIDE SEQUENCE</scope>
    <source>
        <strain evidence="9">23274</strain>
    </source>
</reference>